<organism evidence="2 3">
    <name type="scientific">Paenibacillus brasilensis</name>
    <dbReference type="NCBI Taxonomy" id="128574"/>
    <lineage>
        <taxon>Bacteria</taxon>
        <taxon>Bacillati</taxon>
        <taxon>Bacillota</taxon>
        <taxon>Bacilli</taxon>
        <taxon>Bacillales</taxon>
        <taxon>Paenibacillaceae</taxon>
        <taxon>Paenibacillus</taxon>
    </lineage>
</organism>
<keyword evidence="3" id="KW-1185">Reference proteome</keyword>
<dbReference type="InterPro" id="IPR036977">
    <property type="entry name" value="DNA_primase_Znf_CHC2"/>
</dbReference>
<evidence type="ECO:0000259" key="1">
    <source>
        <dbReference type="SMART" id="SM00400"/>
    </source>
</evidence>
<dbReference type="RefSeq" id="WP_152381122.1">
    <property type="nucleotide sequence ID" value="NZ_CP045298.1"/>
</dbReference>
<dbReference type="Gene3D" id="3.90.580.10">
    <property type="entry name" value="Zinc finger, CHC2-type domain"/>
    <property type="match status" value="1"/>
</dbReference>
<feature type="domain" description="Zinc finger CHC2-type" evidence="1">
    <location>
        <begin position="279"/>
        <end position="342"/>
    </location>
</feature>
<proteinExistence type="predicted"/>
<sequence length="634" mass="73592">MKDKFKIMLDEQTYTSKPTDAGGIVNRIVKNPTDLTIEELILAIEQGRTVLPAFLGHAYNGKIRKSKECWSSQQLVFLDFDNESEVFDPLPEKPNNKKKIKDIHMTYDEAIEHFKDIALFLYKSFSCTDDHPKLRVVIALDRVVYNRDIIRNIFTRFKQLYPYIDSKCLEESRLFYGGTDAYRFDFDNRLNVDQFLEQDEGKKGLHYILSYSNNIPPFCLPSIQGKSIQTTDNNIEYIINRDVSYLQSVIKPVAISLSQYDLYEYLYKIDFSTLLGVNHKHCCMYHNDNSPSALIKVKEDTGDYMYHCFGCGFSGNIITCIEKMFEDRQIEIRRGQVVELLKEIYMIDDQLSVWGEQQKRELESNIALLLSRELEELEPNLHKLIVRNVPNLVALHNVAIQNITSENYTDNKGNVLFFKDLKSITVALGKSSVDKVAKDINFYTYLGMLNKINPKELPKSLRKKAVEFQLKNHYKYQKNFYSFPSYTISVRRSAEQRAVEWKEKGYTKKELTREMIYRGHGEEVADTVYPQMKGEKFSETNVAVADELVKIGLSLIEQKGWTTEKEIQENLHLHWKGQSIYKAGMIKTIRAEFLESYGLVKKKLNKELSERLGIDVPTNGKGNPCYPQIIYKAD</sequence>
<accession>A0ABU0KVS6</accession>
<gene>
    <name evidence="2" type="ORF">QOZ95_001704</name>
</gene>
<dbReference type="EMBL" id="JAUSWA010000008">
    <property type="protein sequence ID" value="MDQ0493546.1"/>
    <property type="molecule type" value="Genomic_DNA"/>
</dbReference>
<dbReference type="SUPFAM" id="SSF57783">
    <property type="entry name" value="Zinc beta-ribbon"/>
    <property type="match status" value="1"/>
</dbReference>
<reference evidence="2 3" key="1">
    <citation type="submission" date="2023-07" db="EMBL/GenBank/DDBJ databases">
        <title>Genomic Encyclopedia of Type Strains, Phase IV (KMG-IV): sequencing the most valuable type-strain genomes for metagenomic binning, comparative biology and taxonomic classification.</title>
        <authorList>
            <person name="Goeker M."/>
        </authorList>
    </citation>
    <scope>NUCLEOTIDE SEQUENCE [LARGE SCALE GENOMIC DNA]</scope>
    <source>
        <strain evidence="2 3">DSM 14914</strain>
    </source>
</reference>
<evidence type="ECO:0000313" key="2">
    <source>
        <dbReference type="EMBL" id="MDQ0493546.1"/>
    </source>
</evidence>
<dbReference type="InterPro" id="IPR002694">
    <property type="entry name" value="Znf_CHC2"/>
</dbReference>
<evidence type="ECO:0000313" key="3">
    <source>
        <dbReference type="Proteomes" id="UP001242811"/>
    </source>
</evidence>
<dbReference type="SMART" id="SM00400">
    <property type="entry name" value="ZnF_CHCC"/>
    <property type="match status" value="1"/>
</dbReference>
<dbReference type="Proteomes" id="UP001242811">
    <property type="component" value="Unassembled WGS sequence"/>
</dbReference>
<protein>
    <recommendedName>
        <fullName evidence="1">Zinc finger CHC2-type domain-containing protein</fullName>
    </recommendedName>
</protein>
<name>A0ABU0KVS6_9BACL</name>
<comment type="caution">
    <text evidence="2">The sequence shown here is derived from an EMBL/GenBank/DDBJ whole genome shotgun (WGS) entry which is preliminary data.</text>
</comment>
<dbReference type="Pfam" id="PF01807">
    <property type="entry name" value="Zn_ribbon_DnaG"/>
    <property type="match status" value="1"/>
</dbReference>